<sequence length="161" mass="19255">MQRTNFSYITDGIAKVIETEERLLNDLSVEVITQRINRQNRTIKQILGHLIDSASNNHQRMVRLQYSKDLLFFPDYRQDNDLWIALQDYQNADWANLIQLWKFYNLHIIHVIHSVDVTKLDNYWCDFEGTKVTLKEMIEGYLDHLHLHMKEIHELAESTIQ</sequence>
<dbReference type="SUPFAM" id="SSF109854">
    <property type="entry name" value="DinB/YfiT-like putative metalloenzymes"/>
    <property type="match status" value="1"/>
</dbReference>
<protein>
    <submittedName>
        <fullName evidence="2">DinB superfamily protein</fullName>
    </submittedName>
</protein>
<name>A0A015ZD15_BACFG</name>
<dbReference type="RefSeq" id="WP_032571704.1">
    <property type="nucleotide sequence ID" value="NZ_JGDM01000117.1"/>
</dbReference>
<dbReference type="EMBL" id="JGDM01000117">
    <property type="protein sequence ID" value="EXZ42227.1"/>
    <property type="molecule type" value="Genomic_DNA"/>
</dbReference>
<dbReference type="PATRIC" id="fig|1339280.3.peg.4450"/>
<evidence type="ECO:0000313" key="3">
    <source>
        <dbReference type="Proteomes" id="UP000022272"/>
    </source>
</evidence>
<comment type="caution">
    <text evidence="2">The sequence shown here is derived from an EMBL/GenBank/DDBJ whole genome shotgun (WGS) entry which is preliminary data.</text>
</comment>
<evidence type="ECO:0000313" key="2">
    <source>
        <dbReference type="EMBL" id="EXZ42227.1"/>
    </source>
</evidence>
<evidence type="ECO:0000259" key="1">
    <source>
        <dbReference type="Pfam" id="PF12867"/>
    </source>
</evidence>
<organism evidence="2 3">
    <name type="scientific">Bacteroides fragilis str. 2-F-2 #4</name>
    <dbReference type="NCBI Taxonomy" id="1339280"/>
    <lineage>
        <taxon>Bacteria</taxon>
        <taxon>Pseudomonadati</taxon>
        <taxon>Bacteroidota</taxon>
        <taxon>Bacteroidia</taxon>
        <taxon>Bacteroidales</taxon>
        <taxon>Bacteroidaceae</taxon>
        <taxon>Bacteroides</taxon>
    </lineage>
</organism>
<reference evidence="2 3" key="1">
    <citation type="submission" date="2014-02" db="EMBL/GenBank/DDBJ databases">
        <authorList>
            <person name="Sears C."/>
            <person name="Carroll K."/>
            <person name="Sack B.R."/>
            <person name="Qadri F."/>
            <person name="Myers L.L."/>
            <person name="Chung G.-T."/>
            <person name="Escheverria P."/>
            <person name="Fraser C.M."/>
            <person name="Sadzewicz L."/>
            <person name="Shefchek K.A."/>
            <person name="Tallon L."/>
            <person name="Das S.P."/>
            <person name="Daugherty S."/>
            <person name="Mongodin E.F."/>
        </authorList>
    </citation>
    <scope>NUCLEOTIDE SEQUENCE [LARGE SCALE GENOMIC DNA]</scope>
    <source>
        <strain evidence="2 3">2-F-2 #4</strain>
    </source>
</reference>
<proteinExistence type="predicted"/>
<gene>
    <name evidence="2" type="ORF">M076_4660</name>
</gene>
<accession>A0A015ZD15</accession>
<dbReference type="AlphaFoldDB" id="A0A015ZD15"/>
<dbReference type="InterPro" id="IPR034660">
    <property type="entry name" value="DinB/YfiT-like"/>
</dbReference>
<dbReference type="Pfam" id="PF12867">
    <property type="entry name" value="DinB_2"/>
    <property type="match status" value="1"/>
</dbReference>
<dbReference type="InterPro" id="IPR024775">
    <property type="entry name" value="DinB-like"/>
</dbReference>
<dbReference type="Gene3D" id="1.20.120.450">
    <property type="entry name" value="dinb family like domain"/>
    <property type="match status" value="1"/>
</dbReference>
<feature type="domain" description="DinB-like" evidence="1">
    <location>
        <begin position="22"/>
        <end position="152"/>
    </location>
</feature>
<dbReference type="Proteomes" id="UP000022272">
    <property type="component" value="Unassembled WGS sequence"/>
</dbReference>